<evidence type="ECO:0000313" key="2">
    <source>
        <dbReference type="EMBL" id="CAI9264991.1"/>
    </source>
</evidence>
<name>A0AA35YAK3_LACSI</name>
<dbReference type="Proteomes" id="UP001177003">
    <property type="component" value="Chromosome 0"/>
</dbReference>
<evidence type="ECO:0000313" key="3">
    <source>
        <dbReference type="Proteomes" id="UP001177003"/>
    </source>
</evidence>
<protein>
    <submittedName>
        <fullName evidence="2">Uncharacterized protein</fullName>
    </submittedName>
</protein>
<accession>A0AA35YAK3</accession>
<organism evidence="2 3">
    <name type="scientific">Lactuca saligna</name>
    <name type="common">Willowleaf lettuce</name>
    <dbReference type="NCBI Taxonomy" id="75948"/>
    <lineage>
        <taxon>Eukaryota</taxon>
        <taxon>Viridiplantae</taxon>
        <taxon>Streptophyta</taxon>
        <taxon>Embryophyta</taxon>
        <taxon>Tracheophyta</taxon>
        <taxon>Spermatophyta</taxon>
        <taxon>Magnoliopsida</taxon>
        <taxon>eudicotyledons</taxon>
        <taxon>Gunneridae</taxon>
        <taxon>Pentapetalae</taxon>
        <taxon>asterids</taxon>
        <taxon>campanulids</taxon>
        <taxon>Asterales</taxon>
        <taxon>Asteraceae</taxon>
        <taxon>Cichorioideae</taxon>
        <taxon>Cichorieae</taxon>
        <taxon>Lactucinae</taxon>
        <taxon>Lactuca</taxon>
    </lineage>
</organism>
<gene>
    <name evidence="1" type="ORF">LSALG_LOCUS258</name>
    <name evidence="2" type="ORF">LSALG_LOCUS5620</name>
</gene>
<proteinExistence type="predicted"/>
<evidence type="ECO:0000313" key="1">
    <source>
        <dbReference type="EMBL" id="CAI9259363.1"/>
    </source>
</evidence>
<sequence>METIMKKLQNQLDTMQEALVMVQNTFSYINQTRQNMKNEVPYEMLYKQAVVTETFINDLDQDTVIMLDIFQAMQENRASATEVCKKIINDHQVP</sequence>
<reference evidence="2" key="1">
    <citation type="submission" date="2023-04" db="EMBL/GenBank/DDBJ databases">
        <authorList>
            <person name="Vijverberg K."/>
            <person name="Xiong W."/>
            <person name="Schranz E."/>
        </authorList>
    </citation>
    <scope>NUCLEOTIDE SEQUENCE</scope>
</reference>
<dbReference type="EMBL" id="OX465086">
    <property type="protein sequence ID" value="CAI9259363.1"/>
    <property type="molecule type" value="Genomic_DNA"/>
</dbReference>
<keyword evidence="3" id="KW-1185">Reference proteome</keyword>
<dbReference type="EMBL" id="OX465086">
    <property type="protein sequence ID" value="CAI9264991.1"/>
    <property type="molecule type" value="Genomic_DNA"/>
</dbReference>
<dbReference type="AlphaFoldDB" id="A0AA35YAK3"/>